<evidence type="ECO:0000313" key="2">
    <source>
        <dbReference type="Proteomes" id="UP000614424"/>
    </source>
</evidence>
<dbReference type="AlphaFoldDB" id="A0A8J6TEU5"/>
<sequence length="160" mass="18586">MAKKKGRNARQPEKEFDLYILEIDSWDSPYSFGINITRHLSEGPFWEFSSINISGNFILPEKISGKDITISLYGSRDFIPYLNSPQKYDDYEPKSIGHLTIRGKQRNGHAFIPVDMFSFIMSMLSDGRFKFLKMNGHALYRGNASIRSVSFHQEYDVDEW</sequence>
<proteinExistence type="predicted"/>
<protein>
    <submittedName>
        <fullName evidence="1">Uncharacterized protein</fullName>
    </submittedName>
</protein>
<accession>A0A8J6TEU5</accession>
<dbReference type="Proteomes" id="UP000614424">
    <property type="component" value="Unassembled WGS sequence"/>
</dbReference>
<dbReference type="EMBL" id="JACNJZ010000038">
    <property type="protein sequence ID" value="MBC8316507.1"/>
    <property type="molecule type" value="Genomic_DNA"/>
</dbReference>
<reference evidence="1 2" key="1">
    <citation type="submission" date="2020-08" db="EMBL/GenBank/DDBJ databases">
        <title>Bridging the membrane lipid divide: bacteria of the FCB group superphylum have the potential to synthesize archaeal ether lipids.</title>
        <authorList>
            <person name="Villanueva L."/>
            <person name="Von Meijenfeldt F.A.B."/>
            <person name="Westbye A.B."/>
            <person name="Yadav S."/>
            <person name="Hopmans E.C."/>
            <person name="Dutilh B.E."/>
            <person name="Sinninghe Damste J.S."/>
        </authorList>
    </citation>
    <scope>NUCLEOTIDE SEQUENCE [LARGE SCALE GENOMIC DNA]</scope>
    <source>
        <strain evidence="1">NIOZ-UU47</strain>
    </source>
</reference>
<name>A0A8J6TEU5_9BACT</name>
<evidence type="ECO:0000313" key="1">
    <source>
        <dbReference type="EMBL" id="MBC8316507.1"/>
    </source>
</evidence>
<organism evidence="1 2">
    <name type="scientific">Candidatus Desulfobia pelagia</name>
    <dbReference type="NCBI Taxonomy" id="2841692"/>
    <lineage>
        <taxon>Bacteria</taxon>
        <taxon>Pseudomonadati</taxon>
        <taxon>Thermodesulfobacteriota</taxon>
        <taxon>Desulfobulbia</taxon>
        <taxon>Desulfobulbales</taxon>
        <taxon>Desulfobulbaceae</taxon>
        <taxon>Candidatus Desulfobia</taxon>
    </lineage>
</organism>
<comment type="caution">
    <text evidence="1">The sequence shown here is derived from an EMBL/GenBank/DDBJ whole genome shotgun (WGS) entry which is preliminary data.</text>
</comment>
<gene>
    <name evidence="1" type="ORF">H8E41_01280</name>
</gene>